<dbReference type="Gene3D" id="1.20.1250.20">
    <property type="entry name" value="MFS general substrate transporter like domains"/>
    <property type="match status" value="1"/>
</dbReference>
<evidence type="ECO:0000256" key="8">
    <source>
        <dbReference type="SAM" id="MobiDB-lite"/>
    </source>
</evidence>
<evidence type="ECO:0000256" key="1">
    <source>
        <dbReference type="ARBA" id="ARBA00004141"/>
    </source>
</evidence>
<dbReference type="OrthoDB" id="648861at2759"/>
<feature type="region of interest" description="Disordered" evidence="8">
    <location>
        <begin position="1"/>
        <end position="36"/>
    </location>
</feature>
<evidence type="ECO:0000313" key="9">
    <source>
        <dbReference type="EMBL" id="KNE62758.1"/>
    </source>
</evidence>
<gene>
    <name evidence="9" type="ORF">AMAG_07943</name>
</gene>
<dbReference type="eggNOG" id="KOG2601">
    <property type="taxonomic scope" value="Eukaryota"/>
</dbReference>
<feature type="transmembrane region" description="Helical" evidence="7">
    <location>
        <begin position="444"/>
        <end position="465"/>
    </location>
</feature>
<dbReference type="GO" id="GO:0016020">
    <property type="term" value="C:membrane"/>
    <property type="evidence" value="ECO:0007669"/>
    <property type="project" value="UniProtKB-SubCell"/>
</dbReference>
<evidence type="ECO:0000256" key="5">
    <source>
        <dbReference type="ARBA" id="ARBA00022989"/>
    </source>
</evidence>
<feature type="transmembrane region" description="Helical" evidence="7">
    <location>
        <begin position="180"/>
        <end position="199"/>
    </location>
</feature>
<dbReference type="InterPro" id="IPR009716">
    <property type="entry name" value="Ferroportin-1"/>
</dbReference>
<sequence length="518" mass="56488">MKPAAPSTRSVSPTAPQPDHGTNHPTGGERAHNHDASPADTLYQHHATGHERAHNHDAQSVGPQPVRGIYQLLASHTLETWTSRSWEFAGPIWLADLVPDSLLPLSIYGVVVCLGAILAGPRIGKYVDSHTRWNAVWITVVIAKVAMVLAALLLHAWFLTVQHPDGSVASTLRGWFGPSGVQNAFLAVLCILGLVIKWSNMGYVISVERDWVVVMTNHESTVLSHTNAWIRRIDLLSKMLAPLAMAAVTTGFKPLIATLALGGFALVDMVLELILFTHVRKHHPRLSQPKETPDDSDTDPDHHIAGAESTSPILVYLRHPVLLASLAMAALYLTVLSFGGTMIAYLKTEQHLDDNIIAGARAVAAVMGVGATWLAPFLIDRVGPERAGLWSIWLQALTLAPTVVTKTVDPWLLVACVTVSRVWLWTFDLAHAQVMQDAVAAHEVGAVNGVHLAMCSVGDVLTYVLTLVWTRPDQFPIPMRISVGCVLVGAILWTAYSARVRKHLVHWERVPLLRGSRD</sequence>
<evidence type="ECO:0000256" key="2">
    <source>
        <dbReference type="ARBA" id="ARBA00006279"/>
    </source>
</evidence>
<feature type="transmembrane region" description="Helical" evidence="7">
    <location>
        <begin position="135"/>
        <end position="160"/>
    </location>
</feature>
<dbReference type="VEuPathDB" id="FungiDB:AMAG_07943"/>
<feature type="transmembrane region" description="Helical" evidence="7">
    <location>
        <begin position="356"/>
        <end position="375"/>
    </location>
</feature>
<dbReference type="InterPro" id="IPR036259">
    <property type="entry name" value="MFS_trans_sf"/>
</dbReference>
<reference evidence="9 10" key="1">
    <citation type="submission" date="2009-11" db="EMBL/GenBank/DDBJ databases">
        <title>Annotation of Allomyces macrogynus ATCC 38327.</title>
        <authorList>
            <consortium name="The Broad Institute Genome Sequencing Platform"/>
            <person name="Russ C."/>
            <person name="Cuomo C."/>
            <person name="Burger G."/>
            <person name="Gray M.W."/>
            <person name="Holland P.W.H."/>
            <person name="King N."/>
            <person name="Lang F.B.F."/>
            <person name="Roger A.J."/>
            <person name="Ruiz-Trillo I."/>
            <person name="Young S.K."/>
            <person name="Zeng Q."/>
            <person name="Gargeya S."/>
            <person name="Fitzgerald M."/>
            <person name="Haas B."/>
            <person name="Abouelleil A."/>
            <person name="Alvarado L."/>
            <person name="Arachchi H.M."/>
            <person name="Berlin A."/>
            <person name="Chapman S.B."/>
            <person name="Gearin G."/>
            <person name="Goldberg J."/>
            <person name="Griggs A."/>
            <person name="Gujja S."/>
            <person name="Hansen M."/>
            <person name="Heiman D."/>
            <person name="Howarth C."/>
            <person name="Larimer J."/>
            <person name="Lui A."/>
            <person name="MacDonald P.J.P."/>
            <person name="McCowen C."/>
            <person name="Montmayeur A."/>
            <person name="Murphy C."/>
            <person name="Neiman D."/>
            <person name="Pearson M."/>
            <person name="Priest M."/>
            <person name="Roberts A."/>
            <person name="Saif S."/>
            <person name="Shea T."/>
            <person name="Sisk P."/>
            <person name="Stolte C."/>
            <person name="Sykes S."/>
            <person name="Wortman J."/>
            <person name="Nusbaum C."/>
            <person name="Birren B."/>
        </authorList>
    </citation>
    <scope>NUCLEOTIDE SEQUENCE [LARGE SCALE GENOMIC DNA]</scope>
    <source>
        <strain evidence="9 10">ATCC 38327</strain>
    </source>
</reference>
<dbReference type="PANTHER" id="PTHR11660:SF57">
    <property type="entry name" value="SOLUTE CARRIER FAMILY 40 MEMBER"/>
    <property type="match status" value="1"/>
</dbReference>
<feature type="transmembrane region" description="Helical" evidence="7">
    <location>
        <begin position="411"/>
        <end position="432"/>
    </location>
</feature>
<name>A0A0L0SJV0_ALLM3</name>
<organism evidence="9 10">
    <name type="scientific">Allomyces macrogynus (strain ATCC 38327)</name>
    <name type="common">Allomyces javanicus var. macrogynus</name>
    <dbReference type="NCBI Taxonomy" id="578462"/>
    <lineage>
        <taxon>Eukaryota</taxon>
        <taxon>Fungi</taxon>
        <taxon>Fungi incertae sedis</taxon>
        <taxon>Blastocladiomycota</taxon>
        <taxon>Blastocladiomycetes</taxon>
        <taxon>Blastocladiales</taxon>
        <taxon>Blastocladiaceae</taxon>
        <taxon>Allomyces</taxon>
    </lineage>
</organism>
<dbReference type="AlphaFoldDB" id="A0A0L0SJV0"/>
<comment type="function">
    <text evidence="7">May be involved in iron transport and iron homeostasis.</text>
</comment>
<dbReference type="Proteomes" id="UP000054350">
    <property type="component" value="Unassembled WGS sequence"/>
</dbReference>
<feature type="transmembrane region" description="Helical" evidence="7">
    <location>
        <begin position="102"/>
        <end position="123"/>
    </location>
</feature>
<feature type="transmembrane region" description="Helical" evidence="7">
    <location>
        <begin position="477"/>
        <end position="496"/>
    </location>
</feature>
<keyword evidence="7" id="KW-0406">Ion transport</keyword>
<keyword evidence="6 7" id="KW-0472">Membrane</keyword>
<dbReference type="STRING" id="578462.A0A0L0SJV0"/>
<dbReference type="GO" id="GO:0005381">
    <property type="term" value="F:iron ion transmembrane transporter activity"/>
    <property type="evidence" value="ECO:0007669"/>
    <property type="project" value="UniProtKB-UniRule"/>
</dbReference>
<feature type="transmembrane region" description="Helical" evidence="7">
    <location>
        <begin position="258"/>
        <end position="276"/>
    </location>
</feature>
<evidence type="ECO:0000313" key="10">
    <source>
        <dbReference type="Proteomes" id="UP000054350"/>
    </source>
</evidence>
<feature type="compositionally biased region" description="Basic and acidic residues" evidence="8">
    <location>
        <begin position="27"/>
        <end position="36"/>
    </location>
</feature>
<keyword evidence="4 7" id="KW-0812">Transmembrane</keyword>
<comment type="caution">
    <text evidence="7">Lacks conserved residue(s) required for the propagation of feature annotation.</text>
</comment>
<dbReference type="OMA" id="VAMGHVM"/>
<dbReference type="EMBL" id="GG745340">
    <property type="protein sequence ID" value="KNE62758.1"/>
    <property type="molecule type" value="Genomic_DNA"/>
</dbReference>
<dbReference type="PANTHER" id="PTHR11660">
    <property type="entry name" value="SOLUTE CARRIER FAMILY 40 MEMBER"/>
    <property type="match status" value="1"/>
</dbReference>
<keyword evidence="5 7" id="KW-1133">Transmembrane helix</keyword>
<evidence type="ECO:0000256" key="3">
    <source>
        <dbReference type="ARBA" id="ARBA00022448"/>
    </source>
</evidence>
<feature type="transmembrane region" description="Helical" evidence="7">
    <location>
        <begin position="321"/>
        <end position="344"/>
    </location>
</feature>
<protein>
    <recommendedName>
        <fullName evidence="7">Solute carrier family 40 member</fullName>
    </recommendedName>
</protein>
<comment type="subcellular location">
    <subcellularLocation>
        <location evidence="1 7">Membrane</location>
        <topology evidence="1 7">Multi-pass membrane protein</topology>
    </subcellularLocation>
</comment>
<evidence type="ECO:0000256" key="7">
    <source>
        <dbReference type="RuleBase" id="RU365065"/>
    </source>
</evidence>
<comment type="similarity">
    <text evidence="2 7">Belongs to the ferroportin (FP) (TC 2.A.100) family. SLC40A subfamily.</text>
</comment>
<keyword evidence="3 7" id="KW-0813">Transport</keyword>
<dbReference type="SUPFAM" id="SSF103473">
    <property type="entry name" value="MFS general substrate transporter"/>
    <property type="match status" value="1"/>
</dbReference>
<accession>A0A0L0SJV0</accession>
<keyword evidence="10" id="KW-1185">Reference proteome</keyword>
<proteinExistence type="inferred from homology"/>
<dbReference type="Pfam" id="PF06963">
    <property type="entry name" value="FPN1"/>
    <property type="match status" value="1"/>
</dbReference>
<evidence type="ECO:0000256" key="6">
    <source>
        <dbReference type="ARBA" id="ARBA00023136"/>
    </source>
</evidence>
<reference evidence="10" key="2">
    <citation type="submission" date="2009-11" db="EMBL/GenBank/DDBJ databases">
        <title>The Genome Sequence of Allomyces macrogynus strain ATCC 38327.</title>
        <authorList>
            <consortium name="The Broad Institute Genome Sequencing Platform"/>
            <person name="Russ C."/>
            <person name="Cuomo C."/>
            <person name="Shea T."/>
            <person name="Young S.K."/>
            <person name="Zeng Q."/>
            <person name="Koehrsen M."/>
            <person name="Haas B."/>
            <person name="Borodovsky M."/>
            <person name="Guigo R."/>
            <person name="Alvarado L."/>
            <person name="Berlin A."/>
            <person name="Borenstein D."/>
            <person name="Chen Z."/>
            <person name="Engels R."/>
            <person name="Freedman E."/>
            <person name="Gellesch M."/>
            <person name="Goldberg J."/>
            <person name="Griggs A."/>
            <person name="Gujja S."/>
            <person name="Heiman D."/>
            <person name="Hepburn T."/>
            <person name="Howarth C."/>
            <person name="Jen D."/>
            <person name="Larson L."/>
            <person name="Lewis B."/>
            <person name="Mehta T."/>
            <person name="Park D."/>
            <person name="Pearson M."/>
            <person name="Roberts A."/>
            <person name="Saif S."/>
            <person name="Shenoy N."/>
            <person name="Sisk P."/>
            <person name="Stolte C."/>
            <person name="Sykes S."/>
            <person name="Walk T."/>
            <person name="White J."/>
            <person name="Yandava C."/>
            <person name="Burger G."/>
            <person name="Gray M.W."/>
            <person name="Holland P.W.H."/>
            <person name="King N."/>
            <person name="Lang F.B.F."/>
            <person name="Roger A.J."/>
            <person name="Ruiz-Trillo I."/>
            <person name="Lander E."/>
            <person name="Nusbaum C."/>
        </authorList>
    </citation>
    <scope>NUCLEOTIDE SEQUENCE [LARGE SCALE GENOMIC DNA]</scope>
    <source>
        <strain evidence="10">ATCC 38327</strain>
    </source>
</reference>
<evidence type="ECO:0000256" key="4">
    <source>
        <dbReference type="ARBA" id="ARBA00022692"/>
    </source>
</evidence>